<reference evidence="1 2" key="1">
    <citation type="submission" date="2021-06" db="EMBL/GenBank/DDBJ databases">
        <title>Caerostris extrusa draft genome.</title>
        <authorList>
            <person name="Kono N."/>
            <person name="Arakawa K."/>
        </authorList>
    </citation>
    <scope>NUCLEOTIDE SEQUENCE [LARGE SCALE GENOMIC DNA]</scope>
</reference>
<comment type="caution">
    <text evidence="1">The sequence shown here is derived from an EMBL/GenBank/DDBJ whole genome shotgun (WGS) entry which is preliminary data.</text>
</comment>
<sequence>MVKFIWSCIDSTMISYSYHKFRDKLAKLEAMFLAHGDKLCLNLAPKISRKPQTVENIINSSDIIACIDKTFVNTNLIIDTSDFGIITISDLQSLLHNFEIIS</sequence>
<protein>
    <submittedName>
        <fullName evidence="1">Uncharacterized protein</fullName>
    </submittedName>
</protein>
<accession>A0AAV4PC89</accession>
<proteinExistence type="predicted"/>
<name>A0AAV4PC89_CAEEX</name>
<evidence type="ECO:0000313" key="2">
    <source>
        <dbReference type="Proteomes" id="UP001054945"/>
    </source>
</evidence>
<dbReference type="EMBL" id="BPLR01004430">
    <property type="protein sequence ID" value="GIX94810.1"/>
    <property type="molecule type" value="Genomic_DNA"/>
</dbReference>
<keyword evidence="2" id="KW-1185">Reference proteome</keyword>
<dbReference type="Proteomes" id="UP001054945">
    <property type="component" value="Unassembled WGS sequence"/>
</dbReference>
<organism evidence="1 2">
    <name type="scientific">Caerostris extrusa</name>
    <name type="common">Bark spider</name>
    <name type="synonym">Caerostris bankana</name>
    <dbReference type="NCBI Taxonomy" id="172846"/>
    <lineage>
        <taxon>Eukaryota</taxon>
        <taxon>Metazoa</taxon>
        <taxon>Ecdysozoa</taxon>
        <taxon>Arthropoda</taxon>
        <taxon>Chelicerata</taxon>
        <taxon>Arachnida</taxon>
        <taxon>Araneae</taxon>
        <taxon>Araneomorphae</taxon>
        <taxon>Entelegynae</taxon>
        <taxon>Araneoidea</taxon>
        <taxon>Araneidae</taxon>
        <taxon>Caerostris</taxon>
    </lineage>
</organism>
<dbReference type="AlphaFoldDB" id="A0AAV4PC89"/>
<gene>
    <name evidence="1" type="ORF">CEXT_234671</name>
</gene>
<evidence type="ECO:0000313" key="1">
    <source>
        <dbReference type="EMBL" id="GIX94810.1"/>
    </source>
</evidence>